<name>A0A8J2KL57_9HEXA</name>
<comment type="caution">
    <text evidence="2">The sequence shown here is derived from an EMBL/GenBank/DDBJ whole genome shotgun (WGS) entry which is preliminary data.</text>
</comment>
<organism evidence="2 3">
    <name type="scientific">Allacma fusca</name>
    <dbReference type="NCBI Taxonomy" id="39272"/>
    <lineage>
        <taxon>Eukaryota</taxon>
        <taxon>Metazoa</taxon>
        <taxon>Ecdysozoa</taxon>
        <taxon>Arthropoda</taxon>
        <taxon>Hexapoda</taxon>
        <taxon>Collembola</taxon>
        <taxon>Symphypleona</taxon>
        <taxon>Sminthuridae</taxon>
        <taxon>Allacma</taxon>
    </lineage>
</organism>
<feature type="region of interest" description="Disordered" evidence="1">
    <location>
        <begin position="1"/>
        <end position="22"/>
    </location>
</feature>
<evidence type="ECO:0000313" key="2">
    <source>
        <dbReference type="EMBL" id="CAG7815511.1"/>
    </source>
</evidence>
<protein>
    <submittedName>
        <fullName evidence="2">Uncharacterized protein</fullName>
    </submittedName>
</protein>
<evidence type="ECO:0000256" key="1">
    <source>
        <dbReference type="SAM" id="MobiDB-lite"/>
    </source>
</evidence>
<dbReference type="AlphaFoldDB" id="A0A8J2KL57"/>
<dbReference type="EMBL" id="CAJVCH010345819">
    <property type="protein sequence ID" value="CAG7815511.1"/>
    <property type="molecule type" value="Genomic_DNA"/>
</dbReference>
<dbReference type="Proteomes" id="UP000708208">
    <property type="component" value="Unassembled WGS sequence"/>
</dbReference>
<gene>
    <name evidence="2" type="ORF">AFUS01_LOCUS26187</name>
</gene>
<feature type="non-terminal residue" evidence="2">
    <location>
        <position position="1"/>
    </location>
</feature>
<proteinExistence type="predicted"/>
<keyword evidence="3" id="KW-1185">Reference proteome</keyword>
<sequence>THSRRPSILPVPESFPTGGPSSHIHQASIVTDMALGSSDPGGTSDEAEDEVPWIGLGPSEKMSQVIKGFPPVSPYIGVTPTLCYLLRDKKPLCCLQLAQVLSLSNTVN</sequence>
<accession>A0A8J2KL57</accession>
<dbReference type="OrthoDB" id="257992at2759"/>
<reference evidence="2" key="1">
    <citation type="submission" date="2021-06" db="EMBL/GenBank/DDBJ databases">
        <authorList>
            <person name="Hodson N. C."/>
            <person name="Mongue J. A."/>
            <person name="Jaron S. K."/>
        </authorList>
    </citation>
    <scope>NUCLEOTIDE SEQUENCE</scope>
</reference>
<evidence type="ECO:0000313" key="3">
    <source>
        <dbReference type="Proteomes" id="UP000708208"/>
    </source>
</evidence>